<dbReference type="AlphaFoldDB" id="A0A1B1TE56"/>
<evidence type="ECO:0000313" key="2">
    <source>
        <dbReference type="EMBL" id="ANV80569.1"/>
    </source>
</evidence>
<keyword evidence="1" id="KW-0472">Membrane</keyword>
<name>A0A1B1TE56_9ARCH</name>
<feature type="transmembrane region" description="Helical" evidence="1">
    <location>
        <begin position="9"/>
        <end position="25"/>
    </location>
</feature>
<accession>A0A1B1TE56</accession>
<dbReference type="EMBL" id="KP211893">
    <property type="protein sequence ID" value="ANV80569.1"/>
    <property type="molecule type" value="Genomic_DNA"/>
</dbReference>
<reference evidence="2" key="2">
    <citation type="journal article" date="2015" name="ISME J.">
        <title>A new class of marine Euryarchaeota group II from the Mediterranean deep chlorophyll maximum.</title>
        <authorList>
            <person name="Martin-Cuadrado A.B."/>
            <person name="Garcia-Heredia I."/>
            <person name="Molto A.G."/>
            <person name="Lopez-Ubeda R."/>
            <person name="Kimes N."/>
            <person name="Lopez-Garcia P."/>
            <person name="Moreira D."/>
            <person name="Rodriguez-Valera F."/>
        </authorList>
    </citation>
    <scope>NUCLEOTIDE SEQUENCE</scope>
</reference>
<proteinExistence type="predicted"/>
<keyword evidence="1" id="KW-1133">Transmembrane helix</keyword>
<organism evidence="2">
    <name type="scientific">uncultured Poseidoniia archaeon</name>
    <dbReference type="NCBI Taxonomy" id="1697135"/>
    <lineage>
        <taxon>Archaea</taxon>
        <taxon>Methanobacteriati</taxon>
        <taxon>Thermoplasmatota</taxon>
        <taxon>Candidatus Poseidoniia</taxon>
        <taxon>environmental samples</taxon>
    </lineage>
</organism>
<keyword evidence="1" id="KW-0812">Transmembrane</keyword>
<sequence length="126" mass="13605">MSRNPRENFILGGFICIAFGAFFTVGGVYSMGATVGVCGLIIFIIGMSLKSEIGLSEEAIHDWKPSSGMLPDAGRVMYRVDVTLDEPIRSTIVCGPCGNVVVQDGPRPATFTCPKCSILLWELEEE</sequence>
<protein>
    <submittedName>
        <fullName evidence="2">Uncharacterized protein</fullName>
    </submittedName>
</protein>
<evidence type="ECO:0000256" key="1">
    <source>
        <dbReference type="SAM" id="Phobius"/>
    </source>
</evidence>
<feature type="transmembrane region" description="Helical" evidence="1">
    <location>
        <begin position="31"/>
        <end position="49"/>
    </location>
</feature>
<reference evidence="2" key="1">
    <citation type="submission" date="2014-11" db="EMBL/GenBank/DDBJ databases">
        <authorList>
            <person name="Zhu J."/>
            <person name="Qi W."/>
            <person name="Song R."/>
        </authorList>
    </citation>
    <scope>NUCLEOTIDE SEQUENCE</scope>
</reference>